<reference evidence="3" key="1">
    <citation type="submission" date="2017-12" db="EMBL/GenBank/DDBJ databases">
        <authorList>
            <person name="Thomas-White K."/>
            <person name="Wolfe A.J."/>
        </authorList>
    </citation>
    <scope>NUCLEOTIDE SEQUENCE</scope>
    <source>
        <strain evidence="3">UMB0763</strain>
    </source>
</reference>
<evidence type="ECO:0000256" key="1">
    <source>
        <dbReference type="SAM" id="MobiDB-lite"/>
    </source>
</evidence>
<dbReference type="Gene3D" id="3.30.420.10">
    <property type="entry name" value="Ribonuclease H-like superfamily/Ribonuclease H"/>
    <property type="match status" value="1"/>
</dbReference>
<dbReference type="KEGG" id="cpyr:CYJ47_04370"/>
<dbReference type="PROSITE" id="PS50172">
    <property type="entry name" value="BRCT"/>
    <property type="match status" value="1"/>
</dbReference>
<keyword evidence="3" id="KW-0540">Nuclease</keyword>
<feature type="domain" description="BRCT" evidence="2">
    <location>
        <begin position="346"/>
        <end position="419"/>
    </location>
</feature>
<dbReference type="Gene3D" id="3.40.50.10190">
    <property type="entry name" value="BRCT domain"/>
    <property type="match status" value="1"/>
</dbReference>
<evidence type="ECO:0000313" key="3">
    <source>
        <dbReference type="EMBL" id="WOT03012.1"/>
    </source>
</evidence>
<dbReference type="GO" id="GO:0005829">
    <property type="term" value="C:cytosol"/>
    <property type="evidence" value="ECO:0007669"/>
    <property type="project" value="TreeGrafter"/>
</dbReference>
<dbReference type="RefSeq" id="WP_101678323.1">
    <property type="nucleotide sequence ID" value="NZ_CAUPGZ010000001.1"/>
</dbReference>
<dbReference type="PANTHER" id="PTHR30231:SF42">
    <property type="entry name" value="EXONUCLEASE"/>
    <property type="match status" value="1"/>
</dbReference>
<keyword evidence="3" id="KW-0269">Exonuclease</keyword>
<reference evidence="3" key="2">
    <citation type="submission" date="2023-10" db="EMBL/GenBank/DDBJ databases">
        <authorList>
            <person name="Choi B."/>
        </authorList>
    </citation>
    <scope>NUCLEOTIDE SEQUENCE</scope>
    <source>
        <strain evidence="3">UMB0763</strain>
    </source>
</reference>
<dbReference type="InterPro" id="IPR012337">
    <property type="entry name" value="RNaseH-like_sf"/>
</dbReference>
<dbReference type="Pfam" id="PF00929">
    <property type="entry name" value="RNase_T"/>
    <property type="match status" value="1"/>
</dbReference>
<keyword evidence="3" id="KW-0378">Hydrolase</keyword>
<gene>
    <name evidence="3" type="ORF">CYJ47_04370</name>
</gene>
<dbReference type="CDD" id="cd06130">
    <property type="entry name" value="DNA_pol_III_epsilon_like"/>
    <property type="match status" value="1"/>
</dbReference>
<feature type="region of interest" description="Disordered" evidence="1">
    <location>
        <begin position="301"/>
        <end position="347"/>
    </location>
</feature>
<dbReference type="SUPFAM" id="SSF53098">
    <property type="entry name" value="Ribonuclease H-like"/>
    <property type="match status" value="1"/>
</dbReference>
<dbReference type="AlphaFoldDB" id="A0AAF0YRW5"/>
<dbReference type="InterPro" id="IPR036397">
    <property type="entry name" value="RNaseH_sf"/>
</dbReference>
<evidence type="ECO:0000259" key="2">
    <source>
        <dbReference type="PROSITE" id="PS50172"/>
    </source>
</evidence>
<dbReference type="InterPro" id="IPR013520">
    <property type="entry name" value="Ribonucl_H"/>
</dbReference>
<dbReference type="SUPFAM" id="SSF52113">
    <property type="entry name" value="BRCT domain"/>
    <property type="match status" value="1"/>
</dbReference>
<dbReference type="Proteomes" id="UP000234560">
    <property type="component" value="Chromosome"/>
</dbReference>
<evidence type="ECO:0000313" key="4">
    <source>
        <dbReference type="Proteomes" id="UP000234560"/>
    </source>
</evidence>
<sequence>MLTAHGATVAISDTDLTIYNSPLVASLTAPEVTIPISSITEYTVVKPTPFSLGSVTLKRGDGEPTTIRFQRTQQAALQLLVADIDRVRQGEAPLQADTPIPGLDFVAIDVETANADWGSIIEIGVTKVLGGIVADSKTWRCAPPPGLEEFLEDNIAIHGIHPEDVAEEPPFAERYELVKSFVGELPMVSHNAQFDFTALSRACAASNETAATNPFGCTLALSRSRSLGFTTHRLPDVCQGLGITLEHHHCAGDDAEACARIVTSLAGTDGFKGSFEEYIEQSGFTLGHIGTKGRIRSVQKIRHRRGGETEEQEPAPGNGRYRKRGRPAWSAVSTPETIPEPNEDANPEGLLYHQHVTLTGDFEPMDKGTLWQKIADLGGIIGKNVTKKTTLVVVGSWAKKTSKHKRAEQLQEQGQQIDIWPADKLFTVLGIEPEATEDEEPPF</sequence>
<dbReference type="GO" id="GO:0008408">
    <property type="term" value="F:3'-5' exonuclease activity"/>
    <property type="evidence" value="ECO:0007669"/>
    <property type="project" value="TreeGrafter"/>
</dbReference>
<organism evidence="3 4">
    <name type="scientific">Corynebacterium pyruviciproducens</name>
    <dbReference type="NCBI Taxonomy" id="598660"/>
    <lineage>
        <taxon>Bacteria</taxon>
        <taxon>Bacillati</taxon>
        <taxon>Actinomycetota</taxon>
        <taxon>Actinomycetes</taxon>
        <taxon>Mycobacteriales</taxon>
        <taxon>Corynebacteriaceae</taxon>
        <taxon>Corynebacterium</taxon>
    </lineage>
</organism>
<protein>
    <submittedName>
        <fullName evidence="3">Exonuclease domain-containing protein</fullName>
    </submittedName>
</protein>
<accession>A0AAF0YRW5</accession>
<dbReference type="InterPro" id="IPR036420">
    <property type="entry name" value="BRCT_dom_sf"/>
</dbReference>
<dbReference type="InterPro" id="IPR001357">
    <property type="entry name" value="BRCT_dom"/>
</dbReference>
<dbReference type="GO" id="GO:0003676">
    <property type="term" value="F:nucleic acid binding"/>
    <property type="evidence" value="ECO:0007669"/>
    <property type="project" value="InterPro"/>
</dbReference>
<dbReference type="CDD" id="cd17748">
    <property type="entry name" value="BRCT_DNA_ligase_like"/>
    <property type="match status" value="1"/>
</dbReference>
<dbReference type="EMBL" id="CP136958">
    <property type="protein sequence ID" value="WOT03012.1"/>
    <property type="molecule type" value="Genomic_DNA"/>
</dbReference>
<dbReference type="SMART" id="SM00479">
    <property type="entry name" value="EXOIII"/>
    <property type="match status" value="1"/>
</dbReference>
<name>A0AAF0YRW5_9CORY</name>
<proteinExistence type="predicted"/>
<dbReference type="PANTHER" id="PTHR30231">
    <property type="entry name" value="DNA POLYMERASE III SUBUNIT EPSILON"/>
    <property type="match status" value="1"/>
</dbReference>